<dbReference type="KEGG" id="cex:CSE_02360"/>
<evidence type="ECO:0000313" key="1">
    <source>
        <dbReference type="EMBL" id="BAL80362.1"/>
    </source>
</evidence>
<proteinExistence type="predicted"/>
<name>A0A7U6JGK3_CALEA</name>
<dbReference type="Proteomes" id="UP000004793">
    <property type="component" value="Chromosome"/>
</dbReference>
<dbReference type="AlphaFoldDB" id="A0A7U6JGK3"/>
<evidence type="ECO:0000313" key="2">
    <source>
        <dbReference type="Proteomes" id="UP000004793"/>
    </source>
</evidence>
<gene>
    <name evidence="1" type="ordered locus">CSE_02360</name>
</gene>
<sequence length="284" mass="32429">MNPEKYYNFVEEEIKKGEGKDEKDFYFNNSYFYRNKRIGMSKKETINTNETIIKISKNSSTTLYKGKTCKATLVEVKGNTAKIVFESDSNETEILTKNLWEEIDIDKDGISDLKINFLKIGESDATLSIMELSTLNEIEILDEAIGGVAPFKVKNRIIDFSLVENKDDLVLLYSGGSSRWIIWEKYDKNGNQINTPSFGGGKLKWKRSIKNLCDDVEVLDAVQVKDNTVVAFENDKGIYLATYNKNLDQLNDRLSQPKAKTTLLLLQTEKTKFGLLHTFLLKVK</sequence>
<dbReference type="OrthoDB" id="6695240at2"/>
<keyword evidence="2" id="KW-1185">Reference proteome</keyword>
<reference evidence="1 2" key="1">
    <citation type="submission" date="2011-01" db="EMBL/GenBank/DDBJ databases">
        <title>Whole genome sequence of Caldisericum exile AZM16c01.</title>
        <authorList>
            <person name="Narita-Yamada S."/>
            <person name="Kawakoshi A."/>
            <person name="Nakamura S."/>
            <person name="Sasagawa M."/>
            <person name="Fukada J."/>
            <person name="Sekine M."/>
            <person name="Kato Y."/>
            <person name="Fukai R."/>
            <person name="Sasaki K."/>
            <person name="Hanamaki A."/>
            <person name="Narita H."/>
            <person name="Konno Y."/>
            <person name="Mori K."/>
            <person name="Yamazaki S."/>
            <person name="Suzuki K."/>
            <person name="Fujita N."/>
        </authorList>
    </citation>
    <scope>NUCLEOTIDE SEQUENCE [LARGE SCALE GENOMIC DNA]</scope>
    <source>
        <strain evidence="2">DSM 21853 / NBRC 104410 / AZM16c01</strain>
    </source>
</reference>
<dbReference type="EMBL" id="AP012051">
    <property type="protein sequence ID" value="BAL80362.1"/>
    <property type="molecule type" value="Genomic_DNA"/>
</dbReference>
<accession>A0A7U6JGK3</accession>
<protein>
    <submittedName>
        <fullName evidence="1">Uncharacterized protein</fullName>
    </submittedName>
</protein>
<dbReference type="RefSeq" id="WP_014452769.1">
    <property type="nucleotide sequence ID" value="NC_017096.1"/>
</dbReference>
<organism evidence="1 2">
    <name type="scientific">Caldisericum exile (strain DSM 21853 / NBRC 104410 / AZM16c01)</name>
    <dbReference type="NCBI Taxonomy" id="511051"/>
    <lineage>
        <taxon>Bacteria</taxon>
        <taxon>Pseudomonadati</taxon>
        <taxon>Caldisericota/Cryosericota group</taxon>
        <taxon>Caldisericota</taxon>
        <taxon>Caldisericia</taxon>
        <taxon>Caldisericales</taxon>
        <taxon>Caldisericaceae</taxon>
        <taxon>Caldisericum</taxon>
    </lineage>
</organism>